<feature type="compositionally biased region" description="Polar residues" evidence="1">
    <location>
        <begin position="39"/>
        <end position="70"/>
    </location>
</feature>
<gene>
    <name evidence="2" type="ORF">R3P38DRAFT_2770869</name>
</gene>
<name>A0AAW0CJ13_9AGAR</name>
<dbReference type="AlphaFoldDB" id="A0AAW0CJ13"/>
<organism evidence="2 3">
    <name type="scientific">Favolaschia claudopus</name>
    <dbReference type="NCBI Taxonomy" id="2862362"/>
    <lineage>
        <taxon>Eukaryota</taxon>
        <taxon>Fungi</taxon>
        <taxon>Dikarya</taxon>
        <taxon>Basidiomycota</taxon>
        <taxon>Agaricomycotina</taxon>
        <taxon>Agaricomycetes</taxon>
        <taxon>Agaricomycetidae</taxon>
        <taxon>Agaricales</taxon>
        <taxon>Marasmiineae</taxon>
        <taxon>Mycenaceae</taxon>
        <taxon>Favolaschia</taxon>
    </lineage>
</organism>
<feature type="region of interest" description="Disordered" evidence="1">
    <location>
        <begin position="1"/>
        <end position="74"/>
    </location>
</feature>
<proteinExistence type="predicted"/>
<comment type="caution">
    <text evidence="2">The sequence shown here is derived from an EMBL/GenBank/DDBJ whole genome shotgun (WGS) entry which is preliminary data.</text>
</comment>
<keyword evidence="3" id="KW-1185">Reference proteome</keyword>
<protein>
    <submittedName>
        <fullName evidence="2">Uncharacterized protein</fullName>
    </submittedName>
</protein>
<dbReference type="Proteomes" id="UP001362999">
    <property type="component" value="Unassembled WGS sequence"/>
</dbReference>
<feature type="region of interest" description="Disordered" evidence="1">
    <location>
        <begin position="323"/>
        <end position="350"/>
    </location>
</feature>
<sequence>MPSYGNGELGTQFLQKGPKTRGIRGNNDSVGGNRGQLRKNASQIQGIRSNSWNREQHESSQNLRTWTESLRSSRRSPDIYDSVKHCIRSHTEYTRQPPSTDVKVWDNSTTRTLSFGKETADQAIQQGNAREIAGDQVNGRTYSGVQHEGQQYITKYNSRGSFQSAYYLTPELSAQFRATGPRIHGNPLPDFETAHSIERNPLPPCGNVLKLSGIHCHPVKSRLKWVESTATLESTANNKLTTFLIAERKCEKYCWNQICPKWLTNHGSVTANGLTGPVDLLYGLERKPYGENRNSDSGDLKATHYRTLVSWQGLGISSSTGIDTAHRGQASSTAIEPIRNPAGQHQSRDVKVGDNPAARMLSFEKEIEEHTIQQGSVRVNNGMQQSVGELATQTSPLS</sequence>
<accession>A0AAW0CJ13</accession>
<evidence type="ECO:0000256" key="1">
    <source>
        <dbReference type="SAM" id="MobiDB-lite"/>
    </source>
</evidence>
<evidence type="ECO:0000313" key="3">
    <source>
        <dbReference type="Proteomes" id="UP001362999"/>
    </source>
</evidence>
<reference evidence="2 3" key="1">
    <citation type="journal article" date="2024" name="J Genomics">
        <title>Draft genome sequencing and assembly of Favolaschia claudopus CIRM-BRFM 2984 isolated from oak limbs.</title>
        <authorList>
            <person name="Navarro D."/>
            <person name="Drula E."/>
            <person name="Chaduli D."/>
            <person name="Cazenave R."/>
            <person name="Ahrendt S."/>
            <person name="Wang J."/>
            <person name="Lipzen A."/>
            <person name="Daum C."/>
            <person name="Barry K."/>
            <person name="Grigoriev I.V."/>
            <person name="Favel A."/>
            <person name="Rosso M.N."/>
            <person name="Martin F."/>
        </authorList>
    </citation>
    <scope>NUCLEOTIDE SEQUENCE [LARGE SCALE GENOMIC DNA]</scope>
    <source>
        <strain evidence="2 3">CIRM-BRFM 2984</strain>
    </source>
</reference>
<dbReference type="EMBL" id="JAWWNJ010000017">
    <property type="protein sequence ID" value="KAK7038648.1"/>
    <property type="molecule type" value="Genomic_DNA"/>
</dbReference>
<evidence type="ECO:0000313" key="2">
    <source>
        <dbReference type="EMBL" id="KAK7038648.1"/>
    </source>
</evidence>